<gene>
    <name evidence="2" type="ORF">JOB18_037151</name>
</gene>
<comment type="caution">
    <text evidence="2">The sequence shown here is derived from an EMBL/GenBank/DDBJ whole genome shotgun (WGS) entry which is preliminary data.</text>
</comment>
<name>A0AAV6Q3V8_SOLSE</name>
<dbReference type="EMBL" id="JAGKHQ010000019">
    <property type="protein sequence ID" value="KAG7483030.1"/>
    <property type="molecule type" value="Genomic_DNA"/>
</dbReference>
<evidence type="ECO:0000313" key="3">
    <source>
        <dbReference type="Proteomes" id="UP000693946"/>
    </source>
</evidence>
<evidence type="ECO:0000313" key="2">
    <source>
        <dbReference type="EMBL" id="KAG7483030.1"/>
    </source>
</evidence>
<dbReference type="Proteomes" id="UP000693946">
    <property type="component" value="Linkage Group LG7"/>
</dbReference>
<accession>A0AAV6Q3V8</accession>
<dbReference type="AlphaFoldDB" id="A0AAV6Q3V8"/>
<reference evidence="2 3" key="1">
    <citation type="journal article" date="2021" name="Sci. Rep.">
        <title>Chromosome anchoring in Senegalese sole (Solea senegalensis) reveals sex-associated markers and genome rearrangements in flatfish.</title>
        <authorList>
            <person name="Guerrero-Cozar I."/>
            <person name="Gomez-Garrido J."/>
            <person name="Berbel C."/>
            <person name="Martinez-Blanch J.F."/>
            <person name="Alioto T."/>
            <person name="Claros M.G."/>
            <person name="Gagnaire P.A."/>
            <person name="Manchado M."/>
        </authorList>
    </citation>
    <scope>NUCLEOTIDE SEQUENCE [LARGE SCALE GENOMIC DNA]</scope>
    <source>
        <strain evidence="2">Sse05_10M</strain>
    </source>
</reference>
<organism evidence="2 3">
    <name type="scientific">Solea senegalensis</name>
    <name type="common">Senegalese sole</name>
    <dbReference type="NCBI Taxonomy" id="28829"/>
    <lineage>
        <taxon>Eukaryota</taxon>
        <taxon>Metazoa</taxon>
        <taxon>Chordata</taxon>
        <taxon>Craniata</taxon>
        <taxon>Vertebrata</taxon>
        <taxon>Euteleostomi</taxon>
        <taxon>Actinopterygii</taxon>
        <taxon>Neopterygii</taxon>
        <taxon>Teleostei</taxon>
        <taxon>Neoteleostei</taxon>
        <taxon>Acanthomorphata</taxon>
        <taxon>Carangaria</taxon>
        <taxon>Pleuronectiformes</taxon>
        <taxon>Pleuronectoidei</taxon>
        <taxon>Soleidae</taxon>
        <taxon>Solea</taxon>
    </lineage>
</organism>
<proteinExistence type="predicted"/>
<feature type="region of interest" description="Disordered" evidence="1">
    <location>
        <begin position="23"/>
        <end position="58"/>
    </location>
</feature>
<feature type="compositionally biased region" description="Low complexity" evidence="1">
    <location>
        <begin position="30"/>
        <end position="39"/>
    </location>
</feature>
<evidence type="ECO:0000256" key="1">
    <source>
        <dbReference type="SAM" id="MobiDB-lite"/>
    </source>
</evidence>
<protein>
    <submittedName>
        <fullName evidence="2">Uncharacterized protein</fullName>
    </submittedName>
</protein>
<sequence length="87" mass="9869">MFRELKKEKDWHLRFNRASKASVLQPAEDAAGCHGSSAGNSGGGAELQLQMSSSQRQHPRAELWQHRVYLHHYVCRTVLPRGPKLHP</sequence>
<keyword evidence="3" id="KW-1185">Reference proteome</keyword>